<proteinExistence type="predicted"/>
<reference evidence="3" key="1">
    <citation type="submission" date="2016-06" db="UniProtKB">
        <authorList>
            <consortium name="WormBaseParasite"/>
        </authorList>
    </citation>
    <scope>IDENTIFICATION</scope>
</reference>
<organism evidence="3">
    <name type="scientific">Soboliphyme baturini</name>
    <dbReference type="NCBI Taxonomy" id="241478"/>
    <lineage>
        <taxon>Eukaryota</taxon>
        <taxon>Metazoa</taxon>
        <taxon>Ecdysozoa</taxon>
        <taxon>Nematoda</taxon>
        <taxon>Enoplea</taxon>
        <taxon>Dorylaimia</taxon>
        <taxon>Dioctophymatida</taxon>
        <taxon>Dioctophymatoidea</taxon>
        <taxon>Soboliphymatidae</taxon>
        <taxon>Soboliphyme</taxon>
    </lineage>
</organism>
<sequence length="138" mass="15786">MSNVDEELESLSHDVFHPEALAEIARAKEKNPSMFVSGWIEDDDAGVTEATDIDENPISRLLWASEHGKRRIIRQILADDPSLINVQDRDGYTPLHRASYNDFPKTIQVYLEGIIFKAFDFKIFVSFLRPVLFISVFS</sequence>
<dbReference type="Proteomes" id="UP000270296">
    <property type="component" value="Unassembled WGS sequence"/>
</dbReference>
<evidence type="ECO:0000313" key="3">
    <source>
        <dbReference type="WBParaSite" id="SBAD_0000328501-mRNA-1"/>
    </source>
</evidence>
<accession>A0A183IHP4</accession>
<dbReference type="InterPro" id="IPR036770">
    <property type="entry name" value="Ankyrin_rpt-contain_sf"/>
</dbReference>
<gene>
    <name evidence="1" type="ORF">SBAD_LOCUS3143</name>
</gene>
<dbReference type="SUPFAM" id="SSF48403">
    <property type="entry name" value="Ankyrin repeat"/>
    <property type="match status" value="1"/>
</dbReference>
<evidence type="ECO:0000313" key="2">
    <source>
        <dbReference type="Proteomes" id="UP000270296"/>
    </source>
</evidence>
<protein>
    <submittedName>
        <fullName evidence="3">ANK_REP_REGION domain-containing protein</fullName>
    </submittedName>
</protein>
<dbReference type="EMBL" id="UZAM01007592">
    <property type="protein sequence ID" value="VDP00182.1"/>
    <property type="molecule type" value="Genomic_DNA"/>
</dbReference>
<dbReference type="Gene3D" id="1.25.40.20">
    <property type="entry name" value="Ankyrin repeat-containing domain"/>
    <property type="match status" value="1"/>
</dbReference>
<dbReference type="OrthoDB" id="19174at2759"/>
<reference evidence="1 2" key="2">
    <citation type="submission" date="2018-11" db="EMBL/GenBank/DDBJ databases">
        <authorList>
            <consortium name="Pathogen Informatics"/>
        </authorList>
    </citation>
    <scope>NUCLEOTIDE SEQUENCE [LARGE SCALE GENOMIC DNA]</scope>
</reference>
<dbReference type="WBParaSite" id="SBAD_0000328501-mRNA-1">
    <property type="protein sequence ID" value="SBAD_0000328501-mRNA-1"/>
    <property type="gene ID" value="SBAD_0000328501"/>
</dbReference>
<name>A0A183IHP4_9BILA</name>
<evidence type="ECO:0000313" key="1">
    <source>
        <dbReference type="EMBL" id="VDP00182.1"/>
    </source>
</evidence>
<keyword evidence="2" id="KW-1185">Reference proteome</keyword>
<dbReference type="AlphaFoldDB" id="A0A183IHP4"/>